<comment type="caution">
    <text evidence="3">The sequence shown here is derived from an EMBL/GenBank/DDBJ whole genome shotgun (WGS) entry which is preliminary data.</text>
</comment>
<reference evidence="3 4" key="1">
    <citation type="journal article" date="2019" name="Genome Biol. Evol.">
        <title>Nanopore Sequencing Significantly Improves Genome Assembly of the Protozoan Parasite Trypanosoma cruzi.</title>
        <authorList>
            <person name="Diaz-Viraque F."/>
            <person name="Pita S."/>
            <person name="Greif G."/>
            <person name="de Souza R.C.M."/>
            <person name="Iraola G."/>
            <person name="Robello C."/>
        </authorList>
    </citation>
    <scope>NUCLEOTIDE SEQUENCE [LARGE SCALE GENOMIC DNA]</scope>
    <source>
        <strain evidence="3 4">Berenice</strain>
    </source>
</reference>
<accession>A0A7J6XV48</accession>
<organism evidence="3 4">
    <name type="scientific">Trypanosoma cruzi</name>
    <dbReference type="NCBI Taxonomy" id="5693"/>
    <lineage>
        <taxon>Eukaryota</taxon>
        <taxon>Discoba</taxon>
        <taxon>Euglenozoa</taxon>
        <taxon>Kinetoplastea</taxon>
        <taxon>Metakinetoplastina</taxon>
        <taxon>Trypanosomatida</taxon>
        <taxon>Trypanosomatidae</taxon>
        <taxon>Trypanosoma</taxon>
        <taxon>Schizotrypanum</taxon>
    </lineage>
</organism>
<evidence type="ECO:0000256" key="1">
    <source>
        <dbReference type="SAM" id="MobiDB-lite"/>
    </source>
</evidence>
<gene>
    <name evidence="3" type="ORF">ECC02_009371</name>
</gene>
<sequence>MMKRETKKKREEKNKKIKHKPGLAKVKIMEKHHHHHHRHQRVKEAHYQIQKIHRIQKKQKTKPRRQDPKWNQRHRNRLQGMLHKGSTVMTRTQRIRRRMQQPAVQQNQHPHLPLQVAAVIMSKIRQMRMMLKALKDNTTALKLAIPTLFQLSVRQHHKQPPPLKQIIRRHMATVTASPRSPTPPPLFCFFFFLLRVRLLLRWPRESEGERAVHRPHTHSSFTLSLCVSPCMDSRPHLTPRGTHTMCPLYICMHTHAGPLVLSFARHALLPSCLAAWVEHRNCFCFHCIEWATSLSPCVCVLLYGSNESVCAGRPTLRLFLVLLVFCLSAPIPRAACVCLCVMI</sequence>
<dbReference type="Proteomes" id="UP000583944">
    <property type="component" value="Unassembled WGS sequence"/>
</dbReference>
<feature type="region of interest" description="Disordered" evidence="1">
    <location>
        <begin position="1"/>
        <end position="22"/>
    </location>
</feature>
<feature type="transmembrane region" description="Helical" evidence="2">
    <location>
        <begin position="316"/>
        <end position="342"/>
    </location>
</feature>
<evidence type="ECO:0000313" key="3">
    <source>
        <dbReference type="EMBL" id="KAF5217738.1"/>
    </source>
</evidence>
<dbReference type="VEuPathDB" id="TriTrypDB:ECC02_009371"/>
<evidence type="ECO:0000313" key="4">
    <source>
        <dbReference type="Proteomes" id="UP000583944"/>
    </source>
</evidence>
<keyword evidence="2" id="KW-0812">Transmembrane</keyword>
<proteinExistence type="predicted"/>
<protein>
    <submittedName>
        <fullName evidence="3">Uncharacterized protein</fullName>
    </submittedName>
</protein>
<feature type="transmembrane region" description="Helical" evidence="2">
    <location>
        <begin position="283"/>
        <end position="304"/>
    </location>
</feature>
<keyword evidence="2" id="KW-1133">Transmembrane helix</keyword>
<evidence type="ECO:0000256" key="2">
    <source>
        <dbReference type="SAM" id="Phobius"/>
    </source>
</evidence>
<dbReference type="EMBL" id="JABDHM010000122">
    <property type="protein sequence ID" value="KAF5217738.1"/>
    <property type="molecule type" value="Genomic_DNA"/>
</dbReference>
<name>A0A7J6XV48_TRYCR</name>
<keyword evidence="2" id="KW-0472">Membrane</keyword>
<dbReference type="AlphaFoldDB" id="A0A7J6XV48"/>